<dbReference type="EMBL" id="JADBDZ010000001">
    <property type="protein sequence ID" value="MBE1530488.1"/>
    <property type="molecule type" value="Genomic_DNA"/>
</dbReference>
<dbReference type="Proteomes" id="UP000627838">
    <property type="component" value="Unassembled WGS sequence"/>
</dbReference>
<organism evidence="2 3">
    <name type="scientific">Actinomadura algeriensis</name>
    <dbReference type="NCBI Taxonomy" id="1679523"/>
    <lineage>
        <taxon>Bacteria</taxon>
        <taxon>Bacillati</taxon>
        <taxon>Actinomycetota</taxon>
        <taxon>Actinomycetes</taxon>
        <taxon>Streptosporangiales</taxon>
        <taxon>Thermomonosporaceae</taxon>
        <taxon>Actinomadura</taxon>
    </lineage>
</organism>
<evidence type="ECO:0000313" key="2">
    <source>
        <dbReference type="EMBL" id="MBE1530488.1"/>
    </source>
</evidence>
<gene>
    <name evidence="2" type="ORF">H4W34_000321</name>
</gene>
<name>A0ABR9JIY8_9ACTN</name>
<feature type="region of interest" description="Disordered" evidence="1">
    <location>
        <begin position="37"/>
        <end position="57"/>
    </location>
</feature>
<protein>
    <submittedName>
        <fullName evidence="2">Uncharacterized protein</fullName>
    </submittedName>
</protein>
<proteinExistence type="predicted"/>
<reference evidence="2 3" key="1">
    <citation type="submission" date="2020-10" db="EMBL/GenBank/DDBJ databases">
        <title>Sequencing the genomes of 1000 actinobacteria strains.</title>
        <authorList>
            <person name="Klenk H.-P."/>
        </authorList>
    </citation>
    <scope>NUCLEOTIDE SEQUENCE [LARGE SCALE GENOMIC DNA]</scope>
    <source>
        <strain evidence="2 3">DSM 46744</strain>
    </source>
</reference>
<comment type="caution">
    <text evidence="2">The sequence shown here is derived from an EMBL/GenBank/DDBJ whole genome shotgun (WGS) entry which is preliminary data.</text>
</comment>
<evidence type="ECO:0000256" key="1">
    <source>
        <dbReference type="SAM" id="MobiDB-lite"/>
    </source>
</evidence>
<dbReference type="RefSeq" id="WP_192757489.1">
    <property type="nucleotide sequence ID" value="NZ_JADBDZ010000001.1"/>
</dbReference>
<keyword evidence="3" id="KW-1185">Reference proteome</keyword>
<evidence type="ECO:0000313" key="3">
    <source>
        <dbReference type="Proteomes" id="UP000627838"/>
    </source>
</evidence>
<feature type="compositionally biased region" description="Basic and acidic residues" evidence="1">
    <location>
        <begin position="37"/>
        <end position="47"/>
    </location>
</feature>
<accession>A0ABR9JIY8</accession>
<sequence length="70" mass="8043">MARRRPGRGLLRKLARHFYEGLVIVGRNTWFVCETPREDTADARSRDGSGNALTPAEREEFERLVRQALS</sequence>